<dbReference type="AlphaFoldDB" id="A0ABD1F483"/>
<evidence type="ECO:0000313" key="1">
    <source>
        <dbReference type="EMBL" id="KAL1510075.1"/>
    </source>
</evidence>
<proteinExistence type="predicted"/>
<evidence type="ECO:0000313" key="2">
    <source>
        <dbReference type="Proteomes" id="UP001566132"/>
    </source>
</evidence>
<name>A0ABD1F483_HYPHA</name>
<comment type="caution">
    <text evidence="1">The sequence shown here is derived from an EMBL/GenBank/DDBJ whole genome shotgun (WGS) entry which is preliminary data.</text>
</comment>
<gene>
    <name evidence="1" type="ORF">ABEB36_004730</name>
</gene>
<accession>A0ABD1F483</accession>
<reference evidence="1 2" key="1">
    <citation type="submission" date="2024-05" db="EMBL/GenBank/DDBJ databases">
        <title>Genetic variation in Jamaican populations of the coffee berry borer (Hypothenemus hampei).</title>
        <authorList>
            <person name="Errbii M."/>
            <person name="Myrie A."/>
        </authorList>
    </citation>
    <scope>NUCLEOTIDE SEQUENCE [LARGE SCALE GENOMIC DNA]</scope>
    <source>
        <strain evidence="1">JA-Hopewell-2020-01-JO</strain>
        <tissue evidence="1">Whole body</tissue>
    </source>
</reference>
<keyword evidence="2" id="KW-1185">Reference proteome</keyword>
<dbReference type="EMBL" id="JBDJPC010000003">
    <property type="protein sequence ID" value="KAL1510075.1"/>
    <property type="molecule type" value="Genomic_DNA"/>
</dbReference>
<sequence>MDHSPYHYIPVHTMEEGSPERRLDFCRFMLNADLQNPSFLKKNCGRMSLRLTKTLLPITTMSINKNNLPVATAEDLRLRIINVAGEIRRTLTSRVVKTELRKRMRLCIRNRGGHIEHKS</sequence>
<organism evidence="1 2">
    <name type="scientific">Hypothenemus hampei</name>
    <name type="common">Coffee berry borer</name>
    <dbReference type="NCBI Taxonomy" id="57062"/>
    <lineage>
        <taxon>Eukaryota</taxon>
        <taxon>Metazoa</taxon>
        <taxon>Ecdysozoa</taxon>
        <taxon>Arthropoda</taxon>
        <taxon>Hexapoda</taxon>
        <taxon>Insecta</taxon>
        <taxon>Pterygota</taxon>
        <taxon>Neoptera</taxon>
        <taxon>Endopterygota</taxon>
        <taxon>Coleoptera</taxon>
        <taxon>Polyphaga</taxon>
        <taxon>Cucujiformia</taxon>
        <taxon>Curculionidae</taxon>
        <taxon>Scolytinae</taxon>
        <taxon>Hypothenemus</taxon>
    </lineage>
</organism>
<protein>
    <submittedName>
        <fullName evidence="1">Uncharacterized protein</fullName>
    </submittedName>
</protein>
<dbReference type="Proteomes" id="UP001566132">
    <property type="component" value="Unassembled WGS sequence"/>
</dbReference>